<proteinExistence type="predicted"/>
<sequence length="47" mass="5615">MRGKGWKDFICRKMYCRPDLNRKLMCLKRSFDEVCDILNNGSKCRGK</sequence>
<organism evidence="1 2">
    <name type="scientific">Faecalicatena contorta</name>
    <dbReference type="NCBI Taxonomy" id="39482"/>
    <lineage>
        <taxon>Bacteria</taxon>
        <taxon>Bacillati</taxon>
        <taxon>Bacillota</taxon>
        <taxon>Clostridia</taxon>
        <taxon>Lachnospirales</taxon>
        <taxon>Lachnospiraceae</taxon>
        <taxon>Faecalicatena</taxon>
    </lineage>
</organism>
<name>A0A174BPK8_9FIRM</name>
<evidence type="ECO:0000313" key="2">
    <source>
        <dbReference type="Proteomes" id="UP000095544"/>
    </source>
</evidence>
<gene>
    <name evidence="1" type="ORF">ERS852491_01079</name>
</gene>
<dbReference type="EMBL" id="CYZU01000007">
    <property type="protein sequence ID" value="CUO02149.1"/>
    <property type="molecule type" value="Genomic_DNA"/>
</dbReference>
<reference evidence="1 2" key="1">
    <citation type="submission" date="2015-09" db="EMBL/GenBank/DDBJ databases">
        <authorList>
            <consortium name="Pathogen Informatics"/>
        </authorList>
    </citation>
    <scope>NUCLEOTIDE SEQUENCE [LARGE SCALE GENOMIC DNA]</scope>
    <source>
        <strain evidence="1 2">2789STDY5834876</strain>
    </source>
</reference>
<dbReference type="STRING" id="39482.ERS852491_01079"/>
<accession>A0A174BPK8</accession>
<dbReference type="AlphaFoldDB" id="A0A174BPK8"/>
<evidence type="ECO:0000313" key="1">
    <source>
        <dbReference type="EMBL" id="CUO02149.1"/>
    </source>
</evidence>
<dbReference type="Proteomes" id="UP000095544">
    <property type="component" value="Unassembled WGS sequence"/>
</dbReference>
<protein>
    <submittedName>
        <fullName evidence="1">Uncharacterized protein</fullName>
    </submittedName>
</protein>